<organism evidence="1 2">
    <name type="scientific">Hymenobacter fodinae</name>
    <dbReference type="NCBI Taxonomy" id="2510796"/>
    <lineage>
        <taxon>Bacteria</taxon>
        <taxon>Pseudomonadati</taxon>
        <taxon>Bacteroidota</taxon>
        <taxon>Cytophagia</taxon>
        <taxon>Cytophagales</taxon>
        <taxon>Hymenobacteraceae</taxon>
        <taxon>Hymenobacter</taxon>
    </lineage>
</organism>
<dbReference type="Proteomes" id="UP000298337">
    <property type="component" value="Unassembled WGS sequence"/>
</dbReference>
<dbReference type="EMBL" id="SRLA01000003">
    <property type="protein sequence ID" value="TGE06031.1"/>
    <property type="molecule type" value="Genomic_DNA"/>
</dbReference>
<reference evidence="1 2" key="1">
    <citation type="submission" date="2019-04" db="EMBL/GenBank/DDBJ databases">
        <authorList>
            <person name="Feng G."/>
            <person name="Zhang J."/>
            <person name="Zhu H."/>
        </authorList>
    </citation>
    <scope>NUCLEOTIDE SEQUENCE [LARGE SCALE GENOMIC DNA]</scope>
    <source>
        <strain evidence="1 2">92R-1</strain>
    </source>
</reference>
<evidence type="ECO:0000313" key="2">
    <source>
        <dbReference type="Proteomes" id="UP000298337"/>
    </source>
</evidence>
<protein>
    <submittedName>
        <fullName evidence="1">Uncharacterized protein</fullName>
    </submittedName>
</protein>
<dbReference type="OrthoDB" id="882812at2"/>
<name>A0A4Z0P413_9BACT</name>
<dbReference type="AlphaFoldDB" id="A0A4Z0P413"/>
<accession>A0A4Z0P413</accession>
<keyword evidence="2" id="KW-1185">Reference proteome</keyword>
<gene>
    <name evidence="1" type="ORF">EU556_14275</name>
</gene>
<proteinExistence type="predicted"/>
<evidence type="ECO:0000313" key="1">
    <source>
        <dbReference type="EMBL" id="TGE06031.1"/>
    </source>
</evidence>
<sequence length="116" mass="13395">MSFDLMVFDKEAAPQSKADFMQWHEKQTEWTEDHDYEDPAHTTVALRNWFMDMISVFPPLNGPYATKDIDDPRTTDYSVGNKVIYAAFSFSEAYMAYHAAKSFAVKHNVGLFDPQE</sequence>
<comment type="caution">
    <text evidence="1">The sequence shown here is derived from an EMBL/GenBank/DDBJ whole genome shotgun (WGS) entry which is preliminary data.</text>
</comment>
<dbReference type="RefSeq" id="WP_135434825.1">
    <property type="nucleotide sequence ID" value="NZ_SRLA01000003.1"/>
</dbReference>